<dbReference type="HOGENOM" id="CLU_3180014_0_0_10"/>
<evidence type="ECO:0000313" key="3">
    <source>
        <dbReference type="Proteomes" id="UP000014073"/>
    </source>
</evidence>
<keyword evidence="3" id="KW-1185">Reference proteome</keyword>
<proteinExistence type="predicted"/>
<keyword evidence="1" id="KW-0472">Membrane</keyword>
<dbReference type="Proteomes" id="UP000014073">
    <property type="component" value="Unassembled WGS sequence"/>
</dbReference>
<sequence>MWPSEKTTISSLFFVLIFVLRLHLCLQRYDFQKDLEVKFRKIYNIC</sequence>
<protein>
    <submittedName>
        <fullName evidence="2">Uncharacterized protein</fullName>
    </submittedName>
</protein>
<dbReference type="STRING" id="547042.BACCOPRO_02688"/>
<evidence type="ECO:0000256" key="1">
    <source>
        <dbReference type="SAM" id="Phobius"/>
    </source>
</evidence>
<organism evidence="2 3">
    <name type="scientific">Phocaeicola coprophilus DSM 18228 = JCM 13818</name>
    <dbReference type="NCBI Taxonomy" id="547042"/>
    <lineage>
        <taxon>Bacteria</taxon>
        <taxon>Pseudomonadati</taxon>
        <taxon>Bacteroidota</taxon>
        <taxon>Bacteroidia</taxon>
        <taxon>Bacteroidales</taxon>
        <taxon>Bacteroidaceae</taxon>
        <taxon>Phocaeicola</taxon>
    </lineage>
</organism>
<gene>
    <name evidence="2" type="ORF">BACCOPRO_02688</name>
</gene>
<keyword evidence="1" id="KW-1133">Transmembrane helix</keyword>
<reference evidence="2 3" key="1">
    <citation type="submission" date="2008-12" db="EMBL/GenBank/DDBJ databases">
        <authorList>
            <person name="Fulton L."/>
            <person name="Clifton S."/>
            <person name="Fulton B."/>
            <person name="Xu J."/>
            <person name="Minx P."/>
            <person name="Pepin K.H."/>
            <person name="Johnson M."/>
            <person name="Bhonagiri V."/>
            <person name="Nash W.E."/>
            <person name="Mardis E.R."/>
            <person name="Wilson R.K."/>
        </authorList>
    </citation>
    <scope>NUCLEOTIDE SEQUENCE [LARGE SCALE GENOMIC DNA]</scope>
    <source>
        <strain evidence="2 3">DSM 18228</strain>
    </source>
</reference>
<comment type="caution">
    <text evidence="2">The sequence shown here is derived from an EMBL/GenBank/DDBJ whole genome shotgun (WGS) entry which is preliminary data.</text>
</comment>
<feature type="transmembrane region" description="Helical" evidence="1">
    <location>
        <begin position="12"/>
        <end position="31"/>
    </location>
</feature>
<dbReference type="EMBL" id="ACBW01000173">
    <property type="protein sequence ID" value="EEF77176.1"/>
    <property type="molecule type" value="Genomic_DNA"/>
</dbReference>
<dbReference type="AlphaFoldDB" id="S0FE78"/>
<keyword evidence="1" id="KW-0812">Transmembrane</keyword>
<accession>S0FE78</accession>
<name>S0FE78_9BACT</name>
<evidence type="ECO:0000313" key="2">
    <source>
        <dbReference type="EMBL" id="EEF77176.1"/>
    </source>
</evidence>